<sequence length="114" mass="13234">MLFKELLGSIDKCRFVSKGATGQIFGAAPGIAIKYLVRGRLDEFQVENEMYDLIERNHLPPYFIRSFLLLPGIHFMQLMVESLDARLQRNQVPDSRKHIFLEVLRLESTPKIEQ</sequence>
<accession>A0AAJ0FVK6</accession>
<dbReference type="EMBL" id="JASWJB010000212">
    <property type="protein sequence ID" value="KAK2593429.1"/>
    <property type="molecule type" value="Genomic_DNA"/>
</dbReference>
<evidence type="ECO:0000313" key="2">
    <source>
        <dbReference type="Proteomes" id="UP001251528"/>
    </source>
</evidence>
<dbReference type="Proteomes" id="UP001251528">
    <property type="component" value="Unassembled WGS sequence"/>
</dbReference>
<comment type="caution">
    <text evidence="1">The sequence shown here is derived from an EMBL/GenBank/DDBJ whole genome shotgun (WGS) entry which is preliminary data.</text>
</comment>
<dbReference type="AlphaFoldDB" id="A0AAJ0FVK6"/>
<name>A0AAJ0FVK6_9HYPO</name>
<protein>
    <submittedName>
        <fullName evidence="1">Uncharacterized protein</fullName>
    </submittedName>
</protein>
<gene>
    <name evidence="1" type="ORF">QQS21_008880</name>
</gene>
<evidence type="ECO:0000313" key="1">
    <source>
        <dbReference type="EMBL" id="KAK2593429.1"/>
    </source>
</evidence>
<reference evidence="1" key="1">
    <citation type="submission" date="2023-06" db="EMBL/GenBank/DDBJ databases">
        <title>Conoideocrella luteorostrata (Hypocreales: Clavicipitaceae), a potential biocontrol fungus for elongate hemlock scale in United States Christmas tree production areas.</title>
        <authorList>
            <person name="Barrett H."/>
            <person name="Lovett B."/>
            <person name="Macias A.M."/>
            <person name="Stajich J.E."/>
            <person name="Kasson M.T."/>
        </authorList>
    </citation>
    <scope>NUCLEOTIDE SEQUENCE</scope>
    <source>
        <strain evidence="1">ARSEF 14590</strain>
    </source>
</reference>
<keyword evidence="2" id="KW-1185">Reference proteome</keyword>
<organism evidence="1 2">
    <name type="scientific">Conoideocrella luteorostrata</name>
    <dbReference type="NCBI Taxonomy" id="1105319"/>
    <lineage>
        <taxon>Eukaryota</taxon>
        <taxon>Fungi</taxon>
        <taxon>Dikarya</taxon>
        <taxon>Ascomycota</taxon>
        <taxon>Pezizomycotina</taxon>
        <taxon>Sordariomycetes</taxon>
        <taxon>Hypocreomycetidae</taxon>
        <taxon>Hypocreales</taxon>
        <taxon>Clavicipitaceae</taxon>
        <taxon>Conoideocrella</taxon>
    </lineage>
</organism>
<proteinExistence type="predicted"/>